<evidence type="ECO:0000313" key="1">
    <source>
        <dbReference type="EMBL" id="RKN10565.1"/>
    </source>
</evidence>
<evidence type="ECO:0000313" key="4">
    <source>
        <dbReference type="Proteomes" id="UP000275024"/>
    </source>
</evidence>
<sequence>MWYLSEMSDAVEAECRGPHRQCQACGGQTIEFRETLYVPRAGRPVGLAAPHACWHCQGRGHVCEAARRCTPPRD</sequence>
<dbReference type="EMBL" id="RBDX01000005">
    <property type="protein sequence ID" value="RKN10565.1"/>
    <property type="molecule type" value="Genomic_DNA"/>
</dbReference>
<dbReference type="Proteomes" id="UP000268652">
    <property type="component" value="Unassembled WGS sequence"/>
</dbReference>
<reference evidence="3 4" key="1">
    <citation type="submission" date="2018-09" db="EMBL/GenBank/DDBJ databases">
        <title>Streptomyces sp. nov. DS1-2, an endophytic actinomycete isolated from roots of Dendrobium scabrilingue.</title>
        <authorList>
            <person name="Kuncharoen N."/>
            <person name="Kudo T."/>
            <person name="Ohkuma M."/>
            <person name="Yuki M."/>
            <person name="Tanasupawat S."/>
        </authorList>
    </citation>
    <scope>NUCLEOTIDE SEQUENCE [LARGE SCALE GENOMIC DNA]</scope>
    <source>
        <strain evidence="1 4">AZ1-7</strain>
        <strain evidence="2 3">DS1-2</strain>
    </source>
</reference>
<accession>A0A3A9WC42</accession>
<name>A0A3A9WC42_9ACTN</name>
<evidence type="ECO:0000313" key="3">
    <source>
        <dbReference type="Proteomes" id="UP000268652"/>
    </source>
</evidence>
<proteinExistence type="predicted"/>
<protein>
    <submittedName>
        <fullName evidence="1">Uncharacterized protein</fullName>
    </submittedName>
</protein>
<gene>
    <name evidence="2" type="ORF">D7318_10230</name>
    <name evidence="1" type="ORF">D7319_09050</name>
</gene>
<dbReference type="AlphaFoldDB" id="A0A3A9WC42"/>
<dbReference type="EMBL" id="RBDY01000005">
    <property type="protein sequence ID" value="RKN24825.1"/>
    <property type="molecule type" value="Genomic_DNA"/>
</dbReference>
<keyword evidence="3" id="KW-1185">Reference proteome</keyword>
<evidence type="ECO:0000313" key="2">
    <source>
        <dbReference type="EMBL" id="RKN24825.1"/>
    </source>
</evidence>
<organism evidence="1 4">
    <name type="scientific">Streptomyces radicis</name>
    <dbReference type="NCBI Taxonomy" id="1750517"/>
    <lineage>
        <taxon>Bacteria</taxon>
        <taxon>Bacillati</taxon>
        <taxon>Actinomycetota</taxon>
        <taxon>Actinomycetes</taxon>
        <taxon>Kitasatosporales</taxon>
        <taxon>Streptomycetaceae</taxon>
        <taxon>Streptomyces</taxon>
    </lineage>
</organism>
<comment type="caution">
    <text evidence="1">The sequence shown here is derived from an EMBL/GenBank/DDBJ whole genome shotgun (WGS) entry which is preliminary data.</text>
</comment>
<dbReference type="Proteomes" id="UP000275024">
    <property type="component" value="Unassembled WGS sequence"/>
</dbReference>